<dbReference type="Proteomes" id="UP001054945">
    <property type="component" value="Unassembled WGS sequence"/>
</dbReference>
<gene>
    <name evidence="1" type="ORF">CEXT_510691</name>
</gene>
<comment type="caution">
    <text evidence="1">The sequence shown here is derived from an EMBL/GenBank/DDBJ whole genome shotgun (WGS) entry which is preliminary data.</text>
</comment>
<protein>
    <submittedName>
        <fullName evidence="1">Uncharacterized protein</fullName>
    </submittedName>
</protein>
<dbReference type="AlphaFoldDB" id="A0AAV4XQ24"/>
<keyword evidence="2" id="KW-1185">Reference proteome</keyword>
<evidence type="ECO:0000313" key="2">
    <source>
        <dbReference type="Proteomes" id="UP001054945"/>
    </source>
</evidence>
<evidence type="ECO:0000313" key="1">
    <source>
        <dbReference type="EMBL" id="GIY97282.1"/>
    </source>
</evidence>
<organism evidence="1 2">
    <name type="scientific">Caerostris extrusa</name>
    <name type="common">Bark spider</name>
    <name type="synonym">Caerostris bankana</name>
    <dbReference type="NCBI Taxonomy" id="172846"/>
    <lineage>
        <taxon>Eukaryota</taxon>
        <taxon>Metazoa</taxon>
        <taxon>Ecdysozoa</taxon>
        <taxon>Arthropoda</taxon>
        <taxon>Chelicerata</taxon>
        <taxon>Arachnida</taxon>
        <taxon>Araneae</taxon>
        <taxon>Araneomorphae</taxon>
        <taxon>Entelegynae</taxon>
        <taxon>Araneoidea</taxon>
        <taxon>Araneidae</taxon>
        <taxon>Caerostris</taxon>
    </lineage>
</organism>
<accession>A0AAV4XQ24</accession>
<proteinExistence type="predicted"/>
<dbReference type="EMBL" id="BPLR01000761">
    <property type="protein sequence ID" value="GIY97282.1"/>
    <property type="molecule type" value="Genomic_DNA"/>
</dbReference>
<sequence>MGKAIAVRNSIQNSSAVCFGEKCQYEERDSCEIFEEASQLTAAEDIYRRINSICSSVDSEQIMDSVCFSKFSIIFKIKTVSL</sequence>
<name>A0AAV4XQ24_CAEEX</name>
<reference evidence="1 2" key="1">
    <citation type="submission" date="2021-06" db="EMBL/GenBank/DDBJ databases">
        <title>Caerostris extrusa draft genome.</title>
        <authorList>
            <person name="Kono N."/>
            <person name="Arakawa K."/>
        </authorList>
    </citation>
    <scope>NUCLEOTIDE SEQUENCE [LARGE SCALE GENOMIC DNA]</scope>
</reference>